<evidence type="ECO:0000313" key="1">
    <source>
        <dbReference type="EMBL" id="CAB65722.1"/>
    </source>
</evidence>
<reference evidence="1" key="1">
    <citation type="journal article" date="2002" name="Curr. Microbiol.">
        <title>Resistance to cadmium and zinc in Acidiphilium symbioticum KM2 is plasmid mediated.</title>
        <authorList>
            <person name="Mahapatra N.R."/>
            <person name="Ghosh S."/>
            <person name="Deb C."/>
            <person name="Banerjee P.C."/>
        </authorList>
    </citation>
    <scope>NUCLEOTIDE SEQUENCE</scope>
    <source>
        <strain evidence="1">KM2</strain>
        <plasmid evidence="1">pAS3</plasmid>
    </source>
</reference>
<name>Q9REI5_9PROT</name>
<geneLocation type="plasmid" evidence="1">
    <name>pAS3</name>
</geneLocation>
<dbReference type="AlphaFoldDB" id="Q9REI5"/>
<sequence length="30" mass="3766">MRRVRPSPRRVPICRLRRPLARGILRKLWR</sequence>
<proteinExistence type="predicted"/>
<keyword evidence="1" id="KW-0614">Plasmid</keyword>
<protein>
    <submittedName>
        <fullName evidence="1">Uncharacterized protein</fullName>
    </submittedName>
</protein>
<dbReference type="EMBL" id="AJ239066">
    <property type="protein sequence ID" value="CAB65722.1"/>
    <property type="molecule type" value="Genomic_DNA"/>
</dbReference>
<accession>Q9REI5</accession>
<organism evidence="1">
    <name type="scientific">Acidiphilium symbioticum</name>
    <dbReference type="NCBI Taxonomy" id="94005"/>
    <lineage>
        <taxon>Bacteria</taxon>
        <taxon>Pseudomonadati</taxon>
        <taxon>Pseudomonadota</taxon>
        <taxon>Alphaproteobacteria</taxon>
        <taxon>Acetobacterales</taxon>
        <taxon>Acidocellaceae</taxon>
        <taxon>Acidiphilium</taxon>
    </lineage>
</organism>